<reference evidence="15" key="1">
    <citation type="submission" date="2017-05" db="EMBL/GenBank/DDBJ databases">
        <authorList>
            <person name="Song R."/>
            <person name="Chenine A.L."/>
            <person name="Ruprecht R.M."/>
        </authorList>
    </citation>
    <scope>NUCLEOTIDE SEQUENCE [LARGE SCALE GENOMIC DNA]</scope>
</reference>
<dbReference type="InterPro" id="IPR001650">
    <property type="entry name" value="Helicase_C-like"/>
</dbReference>
<evidence type="ECO:0000313" key="14">
    <source>
        <dbReference type="EMBL" id="SMR41671.1"/>
    </source>
</evidence>
<dbReference type="InterPro" id="IPR015195">
    <property type="entry name" value="SLIDE"/>
</dbReference>
<dbReference type="InterPro" id="IPR036306">
    <property type="entry name" value="ISWI_HAND-dom_sf"/>
</dbReference>
<dbReference type="CDD" id="cd00167">
    <property type="entry name" value="SANT"/>
    <property type="match status" value="1"/>
</dbReference>
<dbReference type="SUPFAM" id="SSF101224">
    <property type="entry name" value="HAND domain of the nucleosome remodeling ATPase ISWI"/>
    <property type="match status" value="1"/>
</dbReference>
<feature type="compositionally biased region" description="Acidic residues" evidence="10">
    <location>
        <begin position="831"/>
        <end position="840"/>
    </location>
</feature>
<evidence type="ECO:0000256" key="2">
    <source>
        <dbReference type="ARBA" id="ARBA00009687"/>
    </source>
</evidence>
<dbReference type="GO" id="GO:0005524">
    <property type="term" value="F:ATP binding"/>
    <property type="evidence" value="ECO:0007669"/>
    <property type="project" value="UniProtKB-KW"/>
</dbReference>
<evidence type="ECO:0000256" key="1">
    <source>
        <dbReference type="ARBA" id="ARBA00004123"/>
    </source>
</evidence>
<dbReference type="SMART" id="SM00487">
    <property type="entry name" value="DEXDc"/>
    <property type="match status" value="1"/>
</dbReference>
<dbReference type="GO" id="GO:0140658">
    <property type="term" value="F:ATP-dependent chromatin remodeler activity"/>
    <property type="evidence" value="ECO:0007669"/>
    <property type="project" value="TreeGrafter"/>
</dbReference>
<feature type="region of interest" description="Disordered" evidence="10">
    <location>
        <begin position="1333"/>
        <end position="1357"/>
    </location>
</feature>
<dbReference type="InterPro" id="IPR000330">
    <property type="entry name" value="SNF2_N"/>
</dbReference>
<evidence type="ECO:0000256" key="8">
    <source>
        <dbReference type="ARBA" id="ARBA00022853"/>
    </source>
</evidence>
<dbReference type="GO" id="GO:0034728">
    <property type="term" value="P:nucleosome organization"/>
    <property type="evidence" value="ECO:0007669"/>
    <property type="project" value="TreeGrafter"/>
</dbReference>
<feature type="compositionally biased region" description="Basic and acidic residues" evidence="10">
    <location>
        <begin position="1333"/>
        <end position="1342"/>
    </location>
</feature>
<dbReference type="PROSITE" id="PS51194">
    <property type="entry name" value="HELICASE_CTER"/>
    <property type="match status" value="1"/>
</dbReference>
<dbReference type="GO" id="GO:0004386">
    <property type="term" value="F:helicase activity"/>
    <property type="evidence" value="ECO:0007669"/>
    <property type="project" value="UniProtKB-KW"/>
</dbReference>
<dbReference type="EMBL" id="LT854253">
    <property type="protein sequence ID" value="SMR41671.1"/>
    <property type="molecule type" value="Genomic_DNA"/>
</dbReference>
<dbReference type="Gene3D" id="1.10.1040.30">
    <property type="entry name" value="ISWI, HAND domain"/>
    <property type="match status" value="1"/>
</dbReference>
<dbReference type="Gene3D" id="3.40.50.300">
    <property type="entry name" value="P-loop containing nucleotide triphosphate hydrolases"/>
    <property type="match status" value="1"/>
</dbReference>
<evidence type="ECO:0000259" key="12">
    <source>
        <dbReference type="PROSITE" id="PS51194"/>
    </source>
</evidence>
<dbReference type="SUPFAM" id="SSF52540">
    <property type="entry name" value="P-loop containing nucleoside triphosphate hydrolases"/>
    <property type="match status" value="2"/>
</dbReference>
<dbReference type="Pfam" id="PF09110">
    <property type="entry name" value="HAND"/>
    <property type="match status" value="1"/>
</dbReference>
<dbReference type="Proteomes" id="UP000245764">
    <property type="component" value="Chromosome 1"/>
</dbReference>
<dbReference type="GO" id="GO:0003677">
    <property type="term" value="F:DNA binding"/>
    <property type="evidence" value="ECO:0007669"/>
    <property type="project" value="InterPro"/>
</dbReference>
<keyword evidence="5" id="KW-0378">Hydrolase</keyword>
<evidence type="ECO:0000256" key="4">
    <source>
        <dbReference type="ARBA" id="ARBA00022741"/>
    </source>
</evidence>
<keyword evidence="6" id="KW-0347">Helicase</keyword>
<dbReference type="SMART" id="SM00490">
    <property type="entry name" value="HELICc"/>
    <property type="match status" value="1"/>
</dbReference>
<accession>A0A2H1FK25</accession>
<dbReference type="InterPro" id="IPR009057">
    <property type="entry name" value="Homeodomain-like_sf"/>
</dbReference>
<feature type="compositionally biased region" description="Basic and acidic residues" evidence="10">
    <location>
        <begin position="133"/>
        <end position="157"/>
    </location>
</feature>
<dbReference type="SUPFAM" id="SSF46689">
    <property type="entry name" value="Homeodomain-like"/>
    <property type="match status" value="2"/>
</dbReference>
<dbReference type="GO" id="GO:0031010">
    <property type="term" value="C:ISWI-type complex"/>
    <property type="evidence" value="ECO:0007669"/>
    <property type="project" value="UniProtKB-ARBA"/>
</dbReference>
<dbReference type="Gene3D" id="3.40.50.10810">
    <property type="entry name" value="Tandem AAA-ATPase domain"/>
    <property type="match status" value="1"/>
</dbReference>
<feature type="domain" description="Helicase C-terminal" evidence="12">
    <location>
        <begin position="482"/>
        <end position="633"/>
    </location>
</feature>
<evidence type="ECO:0000259" key="13">
    <source>
        <dbReference type="PROSITE" id="PS51293"/>
    </source>
</evidence>
<proteinExistence type="inferred from homology"/>
<protein>
    <submittedName>
        <fullName evidence="14">Uncharacterized protein</fullName>
    </submittedName>
</protein>
<dbReference type="PANTHER" id="PTHR45623">
    <property type="entry name" value="CHROMODOMAIN-HELICASE-DNA-BINDING PROTEIN 3-RELATED-RELATED"/>
    <property type="match status" value="1"/>
</dbReference>
<dbReference type="Pfam" id="PF00176">
    <property type="entry name" value="SNF2-rel_dom"/>
    <property type="match status" value="1"/>
</dbReference>
<dbReference type="GO" id="GO:0016887">
    <property type="term" value="F:ATP hydrolysis activity"/>
    <property type="evidence" value="ECO:0007669"/>
    <property type="project" value="TreeGrafter"/>
</dbReference>
<feature type="domain" description="Helicase ATP-binding" evidence="11">
    <location>
        <begin position="186"/>
        <end position="351"/>
    </location>
</feature>
<dbReference type="InterPro" id="IPR049730">
    <property type="entry name" value="SNF2/RAD54-like_C"/>
</dbReference>
<evidence type="ECO:0000256" key="9">
    <source>
        <dbReference type="ARBA" id="ARBA00023242"/>
    </source>
</evidence>
<dbReference type="InterPro" id="IPR015194">
    <property type="entry name" value="ISWI_HAND-dom"/>
</dbReference>
<evidence type="ECO:0000256" key="10">
    <source>
        <dbReference type="SAM" id="MobiDB-lite"/>
    </source>
</evidence>
<dbReference type="InterPro" id="IPR001005">
    <property type="entry name" value="SANT/Myb"/>
</dbReference>
<dbReference type="SMART" id="SM00717">
    <property type="entry name" value="SANT"/>
    <property type="match status" value="2"/>
</dbReference>
<dbReference type="InterPro" id="IPR014001">
    <property type="entry name" value="Helicase_ATP-bd"/>
</dbReference>
<evidence type="ECO:0000256" key="6">
    <source>
        <dbReference type="ARBA" id="ARBA00022806"/>
    </source>
</evidence>
<evidence type="ECO:0000256" key="5">
    <source>
        <dbReference type="ARBA" id="ARBA00022801"/>
    </source>
</evidence>
<dbReference type="Gene3D" id="1.10.10.60">
    <property type="entry name" value="Homeodomain-like"/>
    <property type="match status" value="2"/>
</dbReference>
<dbReference type="FunFam" id="3.40.50.10810:FF:000036">
    <property type="entry name" value="Chromatin remodelling complex ATPase chain"/>
    <property type="match status" value="1"/>
</dbReference>
<evidence type="ECO:0000256" key="7">
    <source>
        <dbReference type="ARBA" id="ARBA00022840"/>
    </source>
</evidence>
<feature type="domain" description="SANT" evidence="13">
    <location>
        <begin position="848"/>
        <end position="900"/>
    </location>
</feature>
<feature type="region of interest" description="Disordered" evidence="10">
    <location>
        <begin position="113"/>
        <end position="159"/>
    </location>
</feature>
<dbReference type="InterPro" id="IPR044754">
    <property type="entry name" value="Isw1/2_DEXHc"/>
</dbReference>
<feature type="region of interest" description="Disordered" evidence="10">
    <location>
        <begin position="1"/>
        <end position="59"/>
    </location>
</feature>
<dbReference type="Pfam" id="PF09111">
    <property type="entry name" value="SLIDE"/>
    <property type="match status" value="1"/>
</dbReference>
<evidence type="ECO:0000256" key="3">
    <source>
        <dbReference type="ARBA" id="ARBA00022553"/>
    </source>
</evidence>
<dbReference type="Pfam" id="PF00271">
    <property type="entry name" value="Helicase_C"/>
    <property type="match status" value="1"/>
</dbReference>
<dbReference type="PROSITE" id="PS51293">
    <property type="entry name" value="SANT"/>
    <property type="match status" value="1"/>
</dbReference>
<dbReference type="FunFam" id="3.40.50.300:FF:000082">
    <property type="entry name" value="ISWI chromatin remodeling complex ATPase ISW1"/>
    <property type="match status" value="1"/>
</dbReference>
<sequence length="1357" mass="153912">MSGTQALGAGDGSLPDAMMLDTPDYTDSESNPTGTANSVAGDAAPDGRKRRWEGNTLRKSVLGKKHDQLGASKEDDSIRRFRYLLGLTDLFRHFIDTNPNPKIREIMEEIDRQDAEEAASTAAGNKRKGGAASERRRRTEKEEDAELLRQGKQEGRTEQTLFRESPQFIQGGEMRDYQVAGLNWLISLHENGISGILADEMGLGKTLQTISFIGYLRFLKGITGPHLVAVPKSTLDNWKREFAKWIPEVNVLVLQGAKEERAELIQERLVDENFDVCITSYEMILREKSHLKKFAWEYIIIDEAHRIKNEESSLAQIIRIFNSRNRLLITGTPLQNNLHELWALLNFLLPDVFGEAEAFDSWFSSQSDDQDTVVQQLHRVLRPFLLRRVKSDVEKSLLPKKEINLYVGMSEMQVNWYRKILEKDIDAVNGAAGKKESKTRLLNIVMQLRKCCNHPYLFDGAEPGPPYTTDEHLVDNAAKMVMLDKLLKRMQAQGSRVLIFSQMSRVLDILEDYSVMRGYQYCRIDGSTAHEDRIAAIDDYNREGSEKFLFLLTTRAGGLGINLTSADIVVLFDSDWNPQADLQAMDRAHRIGQTKQVHVFRFVTENAIEEKVLERAAQKLRLDQLVIQQGRAQQQAKAAASKDELLGMIQHGAEVIFEQKEDAFNNPGGFSDGDLDDILRKGEEKTKEMNKKYETLGLDDLQNFSSEAGAAYEWNGESFVTKKKEIGLNWINPAKRERKEQSYSMDKYYRNALATGGPRPDPKPKVPRAPKQMAMHDYQFFPARLGDLQEKETAWFRKENKVPAPLADGDEDTEEQRKRDQELEQTHIDEAEPLTEEEIAEKEQLSTSGFGDWNKRDFQQFINGSAKYGRNEFVSIALEVDSKTPHEVRDYSKVFWKRYKEIHNWEKHIHAIKEGEQRSARVLQQRELLKKKMAMYRVPLQQLKVNYTVSTTNKKVYTEEEDRFLLVMLNKYGIDTEGLYEKIRDEIRESPLFRFDWFFLSRTPQEIGRRCATLITTVTREMEGGANGKENGKRGADEEEEEEVEEPVKKKGRVSTGAKNKAVNGVKGTPNGNSRAASVDTVGSGGGSKAKTKGGRNHAHSASLATACDSRAISLAKCPKCIRARDCHTYFILNQHSILNFITSTSSIIDEHSYLDLSSHTHTRSQLFNAPSSSLRKALKMTAPYGPYAGWDFYFPAAPPPHPGFSYPQQMLAMQPAVQWQQQPTPAQTLEDPLSERARKRGRFSDKRCFVCDGFDHLWRDCAMVEDYVNMKVESKVETQLADAADAVRQARLAVEEGGVRRREDEAAMAKKDREIAGLKARIALLEGEIKKEPVTKTDSESATKTGPAIKKEADGM</sequence>
<feature type="compositionally biased region" description="Basic and acidic residues" evidence="10">
    <location>
        <begin position="815"/>
        <end position="830"/>
    </location>
</feature>
<evidence type="ECO:0000313" key="15">
    <source>
        <dbReference type="Proteomes" id="UP000245764"/>
    </source>
</evidence>
<dbReference type="CDD" id="cd18793">
    <property type="entry name" value="SF2_C_SNF"/>
    <property type="match status" value="1"/>
</dbReference>
<dbReference type="FunFam" id="1.10.10.60:FF:000022">
    <property type="entry name" value="ISWI chromatin-remodeling complex ATPase CHR11 isoform A"/>
    <property type="match status" value="1"/>
</dbReference>
<dbReference type="FunFam" id="1.10.1040.30:FF:000003">
    <property type="entry name" value="ISWI chromatin-remodeling complex ATPase ISW2"/>
    <property type="match status" value="1"/>
</dbReference>
<dbReference type="InterPro" id="IPR038718">
    <property type="entry name" value="SNF2-like_sf"/>
</dbReference>
<keyword evidence="9" id="KW-0539">Nucleus</keyword>
<keyword evidence="3" id="KW-0597">Phosphoprotein</keyword>
<keyword evidence="8" id="KW-0156">Chromatin regulator</keyword>
<gene>
    <name evidence="14" type="ORF">ZT1E4_G449</name>
</gene>
<keyword evidence="4" id="KW-0547">Nucleotide-binding</keyword>
<dbReference type="CDD" id="cd17997">
    <property type="entry name" value="DEXHc_SMARCA1_SMARCA5"/>
    <property type="match status" value="1"/>
</dbReference>
<organism evidence="14 15">
    <name type="scientific">Zymoseptoria tritici ST99CH_1E4</name>
    <dbReference type="NCBI Taxonomy" id="1276532"/>
    <lineage>
        <taxon>Eukaryota</taxon>
        <taxon>Fungi</taxon>
        <taxon>Dikarya</taxon>
        <taxon>Ascomycota</taxon>
        <taxon>Pezizomycotina</taxon>
        <taxon>Dothideomycetes</taxon>
        <taxon>Dothideomycetidae</taxon>
        <taxon>Mycosphaerellales</taxon>
        <taxon>Mycosphaerellaceae</taxon>
        <taxon>Zymoseptoria</taxon>
    </lineage>
</organism>
<dbReference type="FunFam" id="1.10.10.60:FF:000234">
    <property type="entry name" value="ISWI chromatin-remodeling complex ATPase ISW2"/>
    <property type="match status" value="1"/>
</dbReference>
<feature type="region of interest" description="Disordered" evidence="10">
    <location>
        <begin position="1022"/>
        <end position="1098"/>
    </location>
</feature>
<dbReference type="PROSITE" id="PS51192">
    <property type="entry name" value="HELICASE_ATP_BIND_1"/>
    <property type="match status" value="1"/>
</dbReference>
<feature type="compositionally biased region" description="Polar residues" evidence="10">
    <location>
        <begin position="28"/>
        <end position="38"/>
    </location>
</feature>
<dbReference type="InterPro" id="IPR017884">
    <property type="entry name" value="SANT_dom"/>
</dbReference>
<keyword evidence="7" id="KW-0067">ATP-binding</keyword>
<evidence type="ECO:0000259" key="11">
    <source>
        <dbReference type="PROSITE" id="PS51192"/>
    </source>
</evidence>
<comment type="similarity">
    <text evidence="2">Belongs to the SNF2/RAD54 helicase family. ISWI subfamily.</text>
</comment>
<feature type="region of interest" description="Disordered" evidence="10">
    <location>
        <begin position="797"/>
        <end position="848"/>
    </location>
</feature>
<name>A0A2H1FK25_ZYMTR</name>
<dbReference type="GO" id="GO:0031491">
    <property type="term" value="F:nucleosome binding"/>
    <property type="evidence" value="ECO:0007669"/>
    <property type="project" value="InterPro"/>
</dbReference>
<dbReference type="GO" id="GO:0042393">
    <property type="term" value="F:histone binding"/>
    <property type="evidence" value="ECO:0007669"/>
    <property type="project" value="TreeGrafter"/>
</dbReference>
<dbReference type="InterPro" id="IPR027417">
    <property type="entry name" value="P-loop_NTPase"/>
</dbReference>
<dbReference type="PANTHER" id="PTHR45623:SF49">
    <property type="entry name" value="SWI_SNF-RELATED MATRIX-ASSOCIATED ACTIN-DEPENDENT REGULATOR OF CHROMATIN SUBFAMILY A MEMBER 5"/>
    <property type="match status" value="1"/>
</dbReference>
<comment type="subcellular location">
    <subcellularLocation>
        <location evidence="1">Nucleus</location>
    </subcellularLocation>
</comment>